<dbReference type="OrthoDB" id="1700805at2759"/>
<organism evidence="2 3">
    <name type="scientific">Durio zibethinus</name>
    <name type="common">Durian</name>
    <dbReference type="NCBI Taxonomy" id="66656"/>
    <lineage>
        <taxon>Eukaryota</taxon>
        <taxon>Viridiplantae</taxon>
        <taxon>Streptophyta</taxon>
        <taxon>Embryophyta</taxon>
        <taxon>Tracheophyta</taxon>
        <taxon>Spermatophyta</taxon>
        <taxon>Magnoliopsida</taxon>
        <taxon>eudicotyledons</taxon>
        <taxon>Gunneridae</taxon>
        <taxon>Pentapetalae</taxon>
        <taxon>rosids</taxon>
        <taxon>malvids</taxon>
        <taxon>Malvales</taxon>
        <taxon>Malvaceae</taxon>
        <taxon>Helicteroideae</taxon>
        <taxon>Durio</taxon>
    </lineage>
</organism>
<evidence type="ECO:0000313" key="3">
    <source>
        <dbReference type="RefSeq" id="XP_022719761.1"/>
    </source>
</evidence>
<name>A0A6P5WW88_DURZI</name>
<dbReference type="KEGG" id="dzi:111277619"/>
<dbReference type="RefSeq" id="XP_022719761.1">
    <property type="nucleotide sequence ID" value="XM_022864026.1"/>
</dbReference>
<feature type="transmembrane region" description="Helical" evidence="1">
    <location>
        <begin position="337"/>
        <end position="356"/>
    </location>
</feature>
<proteinExistence type="predicted"/>
<dbReference type="AlphaFoldDB" id="A0A6P5WW88"/>
<keyword evidence="1" id="KW-0472">Membrane</keyword>
<reference evidence="3" key="1">
    <citation type="submission" date="2025-08" db="UniProtKB">
        <authorList>
            <consortium name="RefSeq"/>
        </authorList>
    </citation>
    <scope>IDENTIFICATION</scope>
    <source>
        <tissue evidence="3">Fruit stalk</tissue>
    </source>
</reference>
<keyword evidence="1" id="KW-1133">Transmembrane helix</keyword>
<protein>
    <submittedName>
        <fullName evidence="3">Uncharacterized protein LOC111277619</fullName>
    </submittedName>
</protein>
<sequence>MATILAMVTLRQWMLNGWKDLESLAKCAKKSHIYNALQDSVFKSLAKFILSIFDTEDLERFNFYNRIVSENKKFYREKLLPLPLEDCDDPAKLIAEGKITLDGFPLLTEYDMGFLIQEYKSNFIAHIRKWTPAVVVEFMNFVTDEIEGCCFKKGRHKRYLEMARTVMLQFAPLKEEIKMHTIMENGLSPCYCITDALRYEALSDIGILDIKNHLTSADLEDILEEVAWRTNCSMLSLSGGRYDSVRLIFLVRPFICDEIVGVEHLVVAIAFEVNQRSLNGKGDVSPPLVADGSAWNKFGSKKCVQEFLNGDETLFCSFPNFFCPCGYGNLGYNIHGIFHSLLIHGSFSNICFFAAVKRYKKKAGRKLIKLPTKIVQWRAPETKLLDQLRRVEKDMKYGWHEFASLRCKSP</sequence>
<accession>A0A6P5WW88</accession>
<evidence type="ECO:0000256" key="1">
    <source>
        <dbReference type="SAM" id="Phobius"/>
    </source>
</evidence>
<keyword evidence="2" id="KW-1185">Reference proteome</keyword>
<dbReference type="GeneID" id="111277619"/>
<dbReference type="Proteomes" id="UP000515121">
    <property type="component" value="Unplaced"/>
</dbReference>
<gene>
    <name evidence="3" type="primary">LOC111277619</name>
</gene>
<evidence type="ECO:0000313" key="2">
    <source>
        <dbReference type="Proteomes" id="UP000515121"/>
    </source>
</evidence>
<keyword evidence="1" id="KW-0812">Transmembrane</keyword>